<dbReference type="Pfam" id="PF01381">
    <property type="entry name" value="HTH_3"/>
    <property type="match status" value="1"/>
</dbReference>
<dbReference type="EMBL" id="CP147247">
    <property type="protein sequence ID" value="WYJ90504.1"/>
    <property type="molecule type" value="Genomic_DNA"/>
</dbReference>
<organism evidence="3 4">
    <name type="scientific">Candidatus Enterococcus clewellii</name>
    <dbReference type="NCBI Taxonomy" id="1834193"/>
    <lineage>
        <taxon>Bacteria</taxon>
        <taxon>Bacillati</taxon>
        <taxon>Bacillota</taxon>
        <taxon>Bacilli</taxon>
        <taxon>Lactobacillales</taxon>
        <taxon>Enterococcaceae</taxon>
        <taxon>Enterococcus</taxon>
    </lineage>
</organism>
<dbReference type="Proteomes" id="UP000195141">
    <property type="component" value="Chromosome"/>
</dbReference>
<dbReference type="SUPFAM" id="SSF47413">
    <property type="entry name" value="lambda repressor-like DNA-binding domains"/>
    <property type="match status" value="1"/>
</dbReference>
<evidence type="ECO:0000313" key="3">
    <source>
        <dbReference type="EMBL" id="WYJ90504.1"/>
    </source>
</evidence>
<evidence type="ECO:0000259" key="2">
    <source>
        <dbReference type="PROSITE" id="PS50943"/>
    </source>
</evidence>
<dbReference type="SMART" id="SM00530">
    <property type="entry name" value="HTH_XRE"/>
    <property type="match status" value="1"/>
</dbReference>
<dbReference type="CDD" id="cd00093">
    <property type="entry name" value="HTH_XRE"/>
    <property type="match status" value="1"/>
</dbReference>
<name>A0AAQ3VW16_9ENTE</name>
<gene>
    <name evidence="3" type="ORF">A5888_002261</name>
</gene>
<keyword evidence="1" id="KW-0238">DNA-binding</keyword>
<dbReference type="InterPro" id="IPR010982">
    <property type="entry name" value="Lambda_DNA-bd_dom_sf"/>
</dbReference>
<accession>A0AAQ3VW16</accession>
<dbReference type="GO" id="GO:0003677">
    <property type="term" value="F:DNA binding"/>
    <property type="evidence" value="ECO:0007669"/>
    <property type="project" value="UniProtKB-KW"/>
</dbReference>
<keyword evidence="4" id="KW-1185">Reference proteome</keyword>
<dbReference type="RefSeq" id="WP_339101616.1">
    <property type="nucleotide sequence ID" value="NZ_CP147247.1"/>
</dbReference>
<dbReference type="PANTHER" id="PTHR46558:SF11">
    <property type="entry name" value="HTH-TYPE TRANSCRIPTIONAL REGULATOR XRE"/>
    <property type="match status" value="1"/>
</dbReference>
<dbReference type="PANTHER" id="PTHR46558">
    <property type="entry name" value="TRACRIPTIONAL REGULATORY PROTEIN-RELATED-RELATED"/>
    <property type="match status" value="1"/>
</dbReference>
<evidence type="ECO:0000313" key="4">
    <source>
        <dbReference type="Proteomes" id="UP000195141"/>
    </source>
</evidence>
<evidence type="ECO:0000256" key="1">
    <source>
        <dbReference type="ARBA" id="ARBA00023125"/>
    </source>
</evidence>
<proteinExistence type="predicted"/>
<reference evidence="3" key="2">
    <citation type="submission" date="2024-03" db="EMBL/GenBank/DDBJ databases">
        <title>The Genome Sequence of Enterococcus sp. DIV0242b.</title>
        <authorList>
            <consortium name="The Broad Institute Genomics Platform"/>
            <consortium name="The Broad Institute Microbial Omics Core"/>
            <consortium name="The Broad Institute Genomic Center for Infectious Diseases"/>
            <person name="Earl A."/>
            <person name="Manson A."/>
            <person name="Gilmore M."/>
            <person name="Schwartman J."/>
            <person name="Shea T."/>
            <person name="Abouelleil A."/>
            <person name="Cao P."/>
            <person name="Chapman S."/>
            <person name="Cusick C."/>
            <person name="Young S."/>
            <person name="Neafsey D."/>
            <person name="Nusbaum C."/>
            <person name="Birren B."/>
        </authorList>
    </citation>
    <scope>NUCLEOTIDE SEQUENCE</scope>
    <source>
        <strain evidence="3">9E7_DIV0242</strain>
    </source>
</reference>
<sequence>MIENFGTNIARLRKEKGMTQKELADQLGVNKQTISNIEKGEGYPTFKNLEKLSQILSANPIQLFGTMKEIALSDTPRVLDRIDEYHDKVRDILEVEKILADLHDSYGNPNESFEEIITLSNSVKRLERVFELDENEVYSNLSSVLPSHQIQDEINTLASSLKYLEPIFTETKVLDQRRFEVEYSKGYITEEDIYEDRLPYITYAPKIEKILPSSEIINDIHNLAQDLKYIEKNQ</sequence>
<reference evidence="3" key="1">
    <citation type="submission" date="2017-05" db="EMBL/GenBank/DDBJ databases">
        <authorList>
            <consortium name="The Broad Institute Genomics Platform"/>
            <consortium name="The Broad Institute Genomic Center for Infectious Diseases"/>
            <person name="Earl A."/>
            <person name="Manson A."/>
            <person name="Schwartman J."/>
            <person name="Gilmore M."/>
            <person name="Abouelleil A."/>
            <person name="Cao P."/>
            <person name="Chapman S."/>
            <person name="Cusick C."/>
            <person name="Shea T."/>
            <person name="Young S."/>
            <person name="Neafsey D."/>
            <person name="Nusbaum C."/>
            <person name="Birren B."/>
        </authorList>
    </citation>
    <scope>NUCLEOTIDE SEQUENCE</scope>
    <source>
        <strain evidence="3">9E7_DIV0242</strain>
    </source>
</reference>
<dbReference type="Gene3D" id="1.10.260.40">
    <property type="entry name" value="lambda repressor-like DNA-binding domains"/>
    <property type="match status" value="1"/>
</dbReference>
<protein>
    <recommendedName>
        <fullName evidence="2">HTH cro/C1-type domain-containing protein</fullName>
    </recommendedName>
</protein>
<dbReference type="PROSITE" id="PS50943">
    <property type="entry name" value="HTH_CROC1"/>
    <property type="match status" value="1"/>
</dbReference>
<dbReference type="InterPro" id="IPR001387">
    <property type="entry name" value="Cro/C1-type_HTH"/>
</dbReference>
<dbReference type="AlphaFoldDB" id="A0AAQ3VW16"/>
<feature type="domain" description="HTH cro/C1-type" evidence="2">
    <location>
        <begin position="9"/>
        <end position="63"/>
    </location>
</feature>